<feature type="transmembrane region" description="Helical" evidence="4">
    <location>
        <begin position="46"/>
        <end position="66"/>
    </location>
</feature>
<feature type="transmembrane region" description="Helical" evidence="4">
    <location>
        <begin position="73"/>
        <end position="93"/>
    </location>
</feature>
<accession>A0ABQ4CK64</accession>
<gene>
    <name evidence="6" type="ORF">Asi02nite_12050</name>
</gene>
<evidence type="ECO:0000313" key="7">
    <source>
        <dbReference type="Proteomes" id="UP000604117"/>
    </source>
</evidence>
<proteinExistence type="predicted"/>
<sequence>MDATLPARRNLDRVTARVSGGLRLTSAVWCGLGSVLAFGPPARRDAVGVAVTLFLLWSAGYCVVAWRGALGRAWLLGDAAVVAALCLAQPWLVAADRLPEGVGWVTPVTTVTIVALQLCAPAAVAVPVAAALAVAHLAGAAQLVGWAPLPGLAFTLVLQIVLTALMTTLLRRAASSADKAMARASHGTAKAEAARRLLRDGREFHRTIHDTALATLTMVGSGSVGGDTTVLRGQCVKDLAEVRKLGGAGMVGRAPVDVVAALRGAADDLAASRFAVELSAPGTLVVPGDVADALVRSTRQALVNARQHARTDRAVVTVAAGDAVSVRIVDRGAGFDTRHSPGDRLGVRYSIHDRMSDAGGRATIRSVAGAGTEVELRWPA</sequence>
<organism evidence="6 7">
    <name type="scientific">Asanoa siamensis</name>
    <dbReference type="NCBI Taxonomy" id="926357"/>
    <lineage>
        <taxon>Bacteria</taxon>
        <taxon>Bacillati</taxon>
        <taxon>Actinomycetota</taxon>
        <taxon>Actinomycetes</taxon>
        <taxon>Micromonosporales</taxon>
        <taxon>Micromonosporaceae</taxon>
        <taxon>Asanoa</taxon>
    </lineage>
</organism>
<dbReference type="PANTHER" id="PTHR24421">
    <property type="entry name" value="NITRATE/NITRITE SENSOR PROTEIN NARX-RELATED"/>
    <property type="match status" value="1"/>
</dbReference>
<dbReference type="Pfam" id="PF02518">
    <property type="entry name" value="HATPase_c"/>
    <property type="match status" value="1"/>
</dbReference>
<evidence type="ECO:0000313" key="6">
    <source>
        <dbReference type="EMBL" id="GIF71687.1"/>
    </source>
</evidence>
<dbReference type="InterPro" id="IPR003594">
    <property type="entry name" value="HATPase_dom"/>
</dbReference>
<keyword evidence="4" id="KW-0472">Membrane</keyword>
<evidence type="ECO:0000259" key="5">
    <source>
        <dbReference type="Pfam" id="PF02518"/>
    </source>
</evidence>
<keyword evidence="3" id="KW-0902">Two-component regulatory system</keyword>
<dbReference type="CDD" id="cd16917">
    <property type="entry name" value="HATPase_UhpB-NarQ-NarX-like"/>
    <property type="match status" value="1"/>
</dbReference>
<protein>
    <recommendedName>
        <fullName evidence="5">Histidine kinase/HSP90-like ATPase domain-containing protein</fullName>
    </recommendedName>
</protein>
<evidence type="ECO:0000256" key="3">
    <source>
        <dbReference type="ARBA" id="ARBA00023012"/>
    </source>
</evidence>
<dbReference type="RefSeq" id="WP_203711153.1">
    <property type="nucleotide sequence ID" value="NZ_BONE01000006.1"/>
</dbReference>
<feature type="transmembrane region" description="Helical" evidence="4">
    <location>
        <begin position="149"/>
        <end position="170"/>
    </location>
</feature>
<evidence type="ECO:0000256" key="4">
    <source>
        <dbReference type="SAM" id="Phobius"/>
    </source>
</evidence>
<comment type="caution">
    <text evidence="6">The sequence shown here is derived from an EMBL/GenBank/DDBJ whole genome shotgun (WGS) entry which is preliminary data.</text>
</comment>
<keyword evidence="7" id="KW-1185">Reference proteome</keyword>
<feature type="transmembrane region" description="Helical" evidence="4">
    <location>
        <begin position="21"/>
        <end position="40"/>
    </location>
</feature>
<keyword evidence="1" id="KW-0808">Transferase</keyword>
<dbReference type="PANTHER" id="PTHR24421:SF61">
    <property type="entry name" value="OXYGEN SENSOR HISTIDINE KINASE NREB"/>
    <property type="match status" value="1"/>
</dbReference>
<dbReference type="InterPro" id="IPR036890">
    <property type="entry name" value="HATPase_C_sf"/>
</dbReference>
<dbReference type="Gene3D" id="3.30.565.10">
    <property type="entry name" value="Histidine kinase-like ATPase, C-terminal domain"/>
    <property type="match status" value="1"/>
</dbReference>
<keyword evidence="2" id="KW-0418">Kinase</keyword>
<evidence type="ECO:0000256" key="1">
    <source>
        <dbReference type="ARBA" id="ARBA00022679"/>
    </source>
</evidence>
<keyword evidence="4" id="KW-1133">Transmembrane helix</keyword>
<reference evidence="6 7" key="1">
    <citation type="submission" date="2021-01" db="EMBL/GenBank/DDBJ databases">
        <title>Whole genome shotgun sequence of Asanoa siamensis NBRC 107932.</title>
        <authorList>
            <person name="Komaki H."/>
            <person name="Tamura T."/>
        </authorList>
    </citation>
    <scope>NUCLEOTIDE SEQUENCE [LARGE SCALE GENOMIC DNA]</scope>
    <source>
        <strain evidence="6 7">NBRC 107932</strain>
    </source>
</reference>
<keyword evidence="4" id="KW-0812">Transmembrane</keyword>
<evidence type="ECO:0000256" key="2">
    <source>
        <dbReference type="ARBA" id="ARBA00022777"/>
    </source>
</evidence>
<dbReference type="EMBL" id="BONE01000006">
    <property type="protein sequence ID" value="GIF71687.1"/>
    <property type="molecule type" value="Genomic_DNA"/>
</dbReference>
<dbReference type="Proteomes" id="UP000604117">
    <property type="component" value="Unassembled WGS sequence"/>
</dbReference>
<dbReference type="SUPFAM" id="SSF55874">
    <property type="entry name" value="ATPase domain of HSP90 chaperone/DNA topoisomerase II/histidine kinase"/>
    <property type="match status" value="1"/>
</dbReference>
<feature type="domain" description="Histidine kinase/HSP90-like ATPase" evidence="5">
    <location>
        <begin position="291"/>
        <end position="379"/>
    </location>
</feature>
<dbReference type="InterPro" id="IPR050482">
    <property type="entry name" value="Sensor_HK_TwoCompSys"/>
</dbReference>
<feature type="transmembrane region" description="Helical" evidence="4">
    <location>
        <begin position="113"/>
        <end position="137"/>
    </location>
</feature>
<name>A0ABQ4CK64_9ACTN</name>